<dbReference type="EMBL" id="JAODOR010000010">
    <property type="protein sequence ID" value="MCT9002496.1"/>
    <property type="molecule type" value="Genomic_DNA"/>
</dbReference>
<feature type="transmembrane region" description="Helical" evidence="1">
    <location>
        <begin position="439"/>
        <end position="459"/>
    </location>
</feature>
<name>A0ABT2PD49_9MICO</name>
<feature type="transmembrane region" description="Helical" evidence="1">
    <location>
        <begin position="20"/>
        <end position="37"/>
    </location>
</feature>
<evidence type="ECO:0000313" key="3">
    <source>
        <dbReference type="Proteomes" id="UP001300496"/>
    </source>
</evidence>
<protein>
    <submittedName>
        <fullName evidence="2">Polyketide antibiotic transporter</fullName>
    </submittedName>
</protein>
<comment type="caution">
    <text evidence="2">The sequence shown here is derived from an EMBL/GenBank/DDBJ whole genome shotgun (WGS) entry which is preliminary data.</text>
</comment>
<accession>A0ABT2PD49</accession>
<feature type="transmembrane region" description="Helical" evidence="1">
    <location>
        <begin position="471"/>
        <end position="492"/>
    </location>
</feature>
<feature type="transmembrane region" description="Helical" evidence="1">
    <location>
        <begin position="245"/>
        <end position="264"/>
    </location>
</feature>
<keyword evidence="1" id="KW-0812">Transmembrane</keyword>
<feature type="transmembrane region" description="Helical" evidence="1">
    <location>
        <begin position="292"/>
        <end position="315"/>
    </location>
</feature>
<feature type="transmembrane region" description="Helical" evidence="1">
    <location>
        <begin position="189"/>
        <end position="208"/>
    </location>
</feature>
<dbReference type="RefSeq" id="WP_261607026.1">
    <property type="nucleotide sequence ID" value="NZ_JAODOR010000010.1"/>
</dbReference>
<feature type="transmembrane region" description="Helical" evidence="1">
    <location>
        <begin position="350"/>
        <end position="370"/>
    </location>
</feature>
<sequence length="539" mass="54856">MTGVGALLHHRLRRDRWQLLMWIGGTALLAASAFAGVQSSFGTLAHREALLATVMVNPVILLFRGLPSGADEGAFLVFLILPFLAMAAAFMSSFLAVRHTRGEEESGRGDLIAATPAGRTAPLIATLIEGLAANILLATLVAAVFVGSGEAIGGAVLVGLATASVGVVFLGVALLAAQLVQTARAANAIGVWTIMIGYLVAGLGNAIGTPSADLARIESAPLAWLSPFGWAEQTRPFADDSPAPLLLSFTAAVVVTGVAGAIAVQRDVGASALPDRRGPAEASGLLSTHTGLLWRLSWAAIAGWAVGGLVIGILATKMASVLADVAGDLPAIQQILHAVAQQGSLTQGSIVIFFTMLGVLAGCCAVQLVCRARQDEMRGLAEAVLATPLSRVRWLSGYLLVAAVGIIAIIGAGIIGAALGLASVDAAPAELMMDAVVTGAGQAGAAAVFLALSALVFVLAPRATMTLSWSLVILGLVVGLFGPLFAFPDALIHVSPFAATPVPSGGDVDLRGLWWVALVTVGGTAASLLLMRRRELAGP</sequence>
<organism evidence="2 3">
    <name type="scientific">Microbacterium memoriense</name>
    <dbReference type="NCBI Taxonomy" id="2978350"/>
    <lineage>
        <taxon>Bacteria</taxon>
        <taxon>Bacillati</taxon>
        <taxon>Actinomycetota</taxon>
        <taxon>Actinomycetes</taxon>
        <taxon>Micrococcales</taxon>
        <taxon>Microbacteriaceae</taxon>
        <taxon>Microbacterium</taxon>
    </lineage>
</organism>
<keyword evidence="3" id="KW-1185">Reference proteome</keyword>
<keyword evidence="1" id="KW-0472">Membrane</keyword>
<gene>
    <name evidence="2" type="ORF">N4R40_08985</name>
</gene>
<reference evidence="2 3" key="1">
    <citation type="journal article" date="2024" name="Int. J. Syst. Evol. Microbiol.">
        <title>Microbacterium memoriense sp. nov., a member of the Actinomycetota from marine beach sediment of the north coast of Portugal.</title>
        <authorList>
            <person name="Santos J.D.N.D."/>
            <person name="Klimek D."/>
            <person name="Calusinska M."/>
            <person name="Lobo-da-Cunha A."/>
            <person name="Catita J."/>
            <person name="Goncalves H."/>
            <person name="Gonzalez I."/>
            <person name="Lage O.M."/>
        </authorList>
    </citation>
    <scope>NUCLEOTIDE SEQUENCE [LARGE SCALE GENOMIC DNA]</scope>
    <source>
        <strain evidence="2 3">PMIC_1C1B</strain>
    </source>
</reference>
<feature type="transmembrane region" description="Helical" evidence="1">
    <location>
        <begin position="123"/>
        <end position="146"/>
    </location>
</feature>
<dbReference type="Proteomes" id="UP001300496">
    <property type="component" value="Unassembled WGS sequence"/>
</dbReference>
<feature type="transmembrane region" description="Helical" evidence="1">
    <location>
        <begin position="73"/>
        <end position="97"/>
    </location>
</feature>
<proteinExistence type="predicted"/>
<feature type="transmembrane region" description="Helical" evidence="1">
    <location>
        <begin position="152"/>
        <end position="177"/>
    </location>
</feature>
<feature type="transmembrane region" description="Helical" evidence="1">
    <location>
        <begin position="512"/>
        <end position="531"/>
    </location>
</feature>
<feature type="transmembrane region" description="Helical" evidence="1">
    <location>
        <begin position="398"/>
        <end position="419"/>
    </location>
</feature>
<evidence type="ECO:0000313" key="2">
    <source>
        <dbReference type="EMBL" id="MCT9002496.1"/>
    </source>
</evidence>
<keyword evidence="1" id="KW-1133">Transmembrane helix</keyword>
<evidence type="ECO:0000256" key="1">
    <source>
        <dbReference type="SAM" id="Phobius"/>
    </source>
</evidence>